<dbReference type="RefSeq" id="WP_209382093.1">
    <property type="nucleotide sequence ID" value="NZ_JAGIZB010000064.1"/>
</dbReference>
<evidence type="ECO:0000313" key="1">
    <source>
        <dbReference type="EMBL" id="MBP0447830.1"/>
    </source>
</evidence>
<dbReference type="SUPFAM" id="SSF52799">
    <property type="entry name" value="(Phosphotyrosine protein) phosphatases II"/>
    <property type="match status" value="1"/>
</dbReference>
<accession>A0ABS4ALC7</accession>
<reference evidence="1 2" key="1">
    <citation type="submission" date="2021-03" db="EMBL/GenBank/DDBJ databases">
        <authorList>
            <person name="So Y."/>
        </authorList>
    </citation>
    <scope>NUCLEOTIDE SEQUENCE [LARGE SCALE GENOMIC DNA]</scope>
    <source>
        <strain evidence="1 2">SSH11</strain>
    </source>
</reference>
<sequence length="187" mass="20214">MPFIAHALPQAAVERGDVSAGALISITGVSFTRAVIDERQFGSRVLRLRFDDVPLHEFTALGRRWIGPTREQVLAAITFGRECRAAGVEEVAVHCLHGRSRSTAIALALIADAYGRGGEGAAVEALLARDLTGKASPNIGIVRFADEILGRGRAIEDALADKVPRFVTWRAFWEERGLSPRESLGRG</sequence>
<dbReference type="Proteomes" id="UP000681594">
    <property type="component" value="Unassembled WGS sequence"/>
</dbReference>
<protein>
    <recommendedName>
        <fullName evidence="3">Tyrosine specific protein phosphatases domain-containing protein</fullName>
    </recommendedName>
</protein>
<evidence type="ECO:0008006" key="3">
    <source>
        <dbReference type="Google" id="ProtNLM"/>
    </source>
</evidence>
<organism evidence="1 2">
    <name type="scientific">Pararoseomonas baculiformis</name>
    <dbReference type="NCBI Taxonomy" id="2820812"/>
    <lineage>
        <taxon>Bacteria</taxon>
        <taxon>Pseudomonadati</taxon>
        <taxon>Pseudomonadota</taxon>
        <taxon>Alphaproteobacteria</taxon>
        <taxon>Acetobacterales</taxon>
        <taxon>Acetobacteraceae</taxon>
        <taxon>Pararoseomonas</taxon>
    </lineage>
</organism>
<dbReference type="InterPro" id="IPR016130">
    <property type="entry name" value="Tyr_Pase_AS"/>
</dbReference>
<comment type="caution">
    <text evidence="1">The sequence shown here is derived from an EMBL/GenBank/DDBJ whole genome shotgun (WGS) entry which is preliminary data.</text>
</comment>
<keyword evidence="2" id="KW-1185">Reference proteome</keyword>
<name>A0ABS4ALC7_9PROT</name>
<evidence type="ECO:0000313" key="2">
    <source>
        <dbReference type="Proteomes" id="UP000681594"/>
    </source>
</evidence>
<gene>
    <name evidence="1" type="ORF">J8J14_24110</name>
</gene>
<dbReference type="Gene3D" id="3.90.190.10">
    <property type="entry name" value="Protein tyrosine phosphatase superfamily"/>
    <property type="match status" value="1"/>
</dbReference>
<dbReference type="PROSITE" id="PS00383">
    <property type="entry name" value="TYR_PHOSPHATASE_1"/>
    <property type="match status" value="1"/>
</dbReference>
<dbReference type="InterPro" id="IPR029021">
    <property type="entry name" value="Prot-tyrosine_phosphatase-like"/>
</dbReference>
<dbReference type="EMBL" id="JAGIZB010000064">
    <property type="protein sequence ID" value="MBP0447830.1"/>
    <property type="molecule type" value="Genomic_DNA"/>
</dbReference>
<proteinExistence type="predicted"/>